<proteinExistence type="predicted"/>
<sequence length="79" mass="9033">MTGWQFLLLATIAYSPKNRAHAKAVEQTMCKQWKREAASLVWQRDARGSNWLNKVWKVGKCEDWSVLFGRYNVAGGECG</sequence>
<protein>
    <submittedName>
        <fullName evidence="1">Putative secreted protein</fullName>
    </submittedName>
</protein>
<reference evidence="1" key="1">
    <citation type="submission" date="2018-01" db="EMBL/GenBank/DDBJ databases">
        <title>An insight into the sialome of Amazonian anophelines.</title>
        <authorList>
            <person name="Ribeiro J.M."/>
            <person name="Scarpassa V."/>
            <person name="Calvo E."/>
        </authorList>
    </citation>
    <scope>NUCLEOTIDE SEQUENCE</scope>
    <source>
        <tissue evidence="1">Salivary glands</tissue>
    </source>
</reference>
<name>A0A2M4CBZ8_9DIPT</name>
<organism evidence="1">
    <name type="scientific">Anopheles marajoara</name>
    <dbReference type="NCBI Taxonomy" id="58244"/>
    <lineage>
        <taxon>Eukaryota</taxon>
        <taxon>Metazoa</taxon>
        <taxon>Ecdysozoa</taxon>
        <taxon>Arthropoda</taxon>
        <taxon>Hexapoda</taxon>
        <taxon>Insecta</taxon>
        <taxon>Pterygota</taxon>
        <taxon>Neoptera</taxon>
        <taxon>Endopterygota</taxon>
        <taxon>Diptera</taxon>
        <taxon>Nematocera</taxon>
        <taxon>Culicoidea</taxon>
        <taxon>Culicidae</taxon>
        <taxon>Anophelinae</taxon>
        <taxon>Anopheles</taxon>
    </lineage>
</organism>
<accession>A0A2M4CBZ8</accession>
<dbReference type="EMBL" id="GGFJ01013614">
    <property type="protein sequence ID" value="MBW62755.1"/>
    <property type="molecule type" value="Transcribed_RNA"/>
</dbReference>
<dbReference type="AlphaFoldDB" id="A0A2M4CBZ8"/>
<evidence type="ECO:0000313" key="1">
    <source>
        <dbReference type="EMBL" id="MBW62755.1"/>
    </source>
</evidence>